<proteinExistence type="predicted"/>
<feature type="region of interest" description="Disordered" evidence="1">
    <location>
        <begin position="107"/>
        <end position="126"/>
    </location>
</feature>
<evidence type="ECO:0000256" key="1">
    <source>
        <dbReference type="SAM" id="MobiDB-lite"/>
    </source>
</evidence>
<name>A0ABY4BQ00_9FLAO</name>
<sequence length="126" mass="13531">MKNLFVIVLSVFLLNACKKQETSGQESSEVSAKGSGEVGLEQKPVVLKSDTGEEISVTYYAEGGVVAVKLQKAGESEQKLNAKTTNAKGNPIFTSEEIMWEMTNDGTAGKLTDKAGNAVDYRNTDH</sequence>
<evidence type="ECO:0000313" key="2">
    <source>
        <dbReference type="EMBL" id="UOE41283.1"/>
    </source>
</evidence>
<reference evidence="2 3" key="1">
    <citation type="submission" date="2022-03" db="EMBL/GenBank/DDBJ databases">
        <title>Chryseobacterium sp. isolated from particulate matters in swine house.</title>
        <authorList>
            <person name="Won M."/>
            <person name="Kim S.-J."/>
            <person name="Kwon S.-W."/>
        </authorList>
    </citation>
    <scope>NUCLEOTIDE SEQUENCE [LARGE SCALE GENOMIC DNA]</scope>
    <source>
        <strain evidence="2 3">SC2-2</strain>
    </source>
</reference>
<protein>
    <recommendedName>
        <fullName evidence="4">C-type lysozyme inhibitor domain-containing protein</fullName>
    </recommendedName>
</protein>
<evidence type="ECO:0008006" key="4">
    <source>
        <dbReference type="Google" id="ProtNLM"/>
    </source>
</evidence>
<evidence type="ECO:0000313" key="3">
    <source>
        <dbReference type="Proteomes" id="UP000831460"/>
    </source>
</evidence>
<dbReference type="EMBL" id="CP094532">
    <property type="protein sequence ID" value="UOE41283.1"/>
    <property type="molecule type" value="Genomic_DNA"/>
</dbReference>
<organism evidence="2 3">
    <name type="scientific">Chryseobacterium suipulveris</name>
    <dbReference type="NCBI Taxonomy" id="2929800"/>
    <lineage>
        <taxon>Bacteria</taxon>
        <taxon>Pseudomonadati</taxon>
        <taxon>Bacteroidota</taxon>
        <taxon>Flavobacteriia</taxon>
        <taxon>Flavobacteriales</taxon>
        <taxon>Weeksellaceae</taxon>
        <taxon>Chryseobacterium group</taxon>
        <taxon>Chryseobacterium</taxon>
    </lineage>
</organism>
<keyword evidence="3" id="KW-1185">Reference proteome</keyword>
<dbReference type="RefSeq" id="WP_243549876.1">
    <property type="nucleotide sequence ID" value="NZ_CP094532.1"/>
</dbReference>
<dbReference type="Proteomes" id="UP000831460">
    <property type="component" value="Chromosome"/>
</dbReference>
<accession>A0ABY4BQ00</accession>
<gene>
    <name evidence="2" type="ORF">MTP09_01155</name>
</gene>